<feature type="chain" id="PRO_5044839113" evidence="1">
    <location>
        <begin position="21"/>
        <end position="78"/>
    </location>
</feature>
<evidence type="ECO:0000256" key="1">
    <source>
        <dbReference type="SAM" id="SignalP"/>
    </source>
</evidence>
<name>A0ABD6ERN3_9BILA</name>
<keyword evidence="3" id="KW-1185">Reference proteome</keyword>
<gene>
    <name evidence="2" type="ORF">AB6A40_008919</name>
</gene>
<evidence type="ECO:0000313" key="2">
    <source>
        <dbReference type="EMBL" id="MFH4982210.1"/>
    </source>
</evidence>
<dbReference type="EMBL" id="JBGFUD010008734">
    <property type="protein sequence ID" value="MFH4982210.1"/>
    <property type="molecule type" value="Genomic_DNA"/>
</dbReference>
<dbReference type="Proteomes" id="UP001608902">
    <property type="component" value="Unassembled WGS sequence"/>
</dbReference>
<accession>A0ABD6ERN3</accession>
<feature type="signal peptide" evidence="1">
    <location>
        <begin position="1"/>
        <end position="20"/>
    </location>
</feature>
<dbReference type="AlphaFoldDB" id="A0ABD6ERN3"/>
<protein>
    <submittedName>
        <fullName evidence="2">Uncharacterized protein</fullName>
    </submittedName>
</protein>
<evidence type="ECO:0000313" key="3">
    <source>
        <dbReference type="Proteomes" id="UP001608902"/>
    </source>
</evidence>
<organism evidence="2 3">
    <name type="scientific">Gnathostoma spinigerum</name>
    <dbReference type="NCBI Taxonomy" id="75299"/>
    <lineage>
        <taxon>Eukaryota</taxon>
        <taxon>Metazoa</taxon>
        <taxon>Ecdysozoa</taxon>
        <taxon>Nematoda</taxon>
        <taxon>Chromadorea</taxon>
        <taxon>Rhabditida</taxon>
        <taxon>Spirurina</taxon>
        <taxon>Gnathostomatomorpha</taxon>
        <taxon>Gnathostomatoidea</taxon>
        <taxon>Gnathostomatidae</taxon>
        <taxon>Gnathostoma</taxon>
    </lineage>
</organism>
<reference evidence="2 3" key="1">
    <citation type="submission" date="2024-08" db="EMBL/GenBank/DDBJ databases">
        <title>Gnathostoma spinigerum genome.</title>
        <authorList>
            <person name="Gonzalez-Bertolin B."/>
            <person name="Monzon S."/>
            <person name="Zaballos A."/>
            <person name="Jimenez P."/>
            <person name="Dekumyoy P."/>
            <person name="Varona S."/>
            <person name="Cuesta I."/>
            <person name="Sumanam S."/>
            <person name="Adisakwattana P."/>
            <person name="Gasser R.B."/>
            <person name="Hernandez-Gonzalez A."/>
            <person name="Young N.D."/>
            <person name="Perteguer M.J."/>
        </authorList>
    </citation>
    <scope>NUCLEOTIDE SEQUENCE [LARGE SCALE GENOMIC DNA]</scope>
    <source>
        <strain evidence="2">AL3</strain>
        <tissue evidence="2">Liver</tissue>
    </source>
</reference>
<comment type="caution">
    <text evidence="2">The sequence shown here is derived from an EMBL/GenBank/DDBJ whole genome shotgun (WGS) entry which is preliminary data.</text>
</comment>
<keyword evidence="1" id="KW-0732">Signal</keyword>
<sequence>MLARLIFCIFFIIYAQHAYSEDETTGVRSKRQFGLALPFGGFGGYGYPFGGYDSFGGLGYGYPFADFGYPLGGFGGWW</sequence>
<proteinExistence type="predicted"/>